<dbReference type="UniPathway" id="UPA00219"/>
<keyword evidence="18" id="KW-1185">Reference proteome</keyword>
<evidence type="ECO:0000256" key="12">
    <source>
        <dbReference type="ARBA" id="ARBA00034000"/>
    </source>
</evidence>
<evidence type="ECO:0000256" key="6">
    <source>
        <dbReference type="ARBA" id="ARBA00022670"/>
    </source>
</evidence>
<sequence>MKRISILSLLFVVSFMSVFIGGVPANANYQSDVLETGILIDADTGKILYEKNIDQPLPPASMVKMMSEYLILEAISNGDISWDDTVTINDFLVNDLSKQRELSNVPLRADEEYTVRELYESVAIYSANASVMALAEHIAGSEGKFVEMMNEKGKELGMGKVLREEGAQYGMTDLDEIAEAGLGDFEFVNSSGLPNNLLNGNHPEGTEANDDSYMSARATAILAYHLVNDFPEVLETASIPKKTFKEGTEDAIDMDNWNWMLEGSIEPQHDYKYIDGLKTGSTNSAGFCFTGTAEKDGQRLISVVMGLEVRGDRFSETERLMEYGFNNFSRQELFPADLKLEGYETIPVVKGKEDEISISTAEAVSAFIREGEEELYNYTVTFDDSLFDDQERLIAPVEENTVIGKMVVEYTGDEEETYLQGDGMTARSVDIVTNEAVEKAGGFTLFFRGIGEFFSGLWNSIAETVSGWF</sequence>
<evidence type="ECO:0000256" key="14">
    <source>
        <dbReference type="PIRSR" id="PIRSR618044-2"/>
    </source>
</evidence>
<feature type="domain" description="Peptidase S11 D-Ala-D-Ala carboxypeptidase A C-terminal" evidence="16">
    <location>
        <begin position="328"/>
        <end position="439"/>
    </location>
</feature>
<dbReference type="PANTHER" id="PTHR21581">
    <property type="entry name" value="D-ALANYL-D-ALANINE CARBOXYPEPTIDASE"/>
    <property type="match status" value="1"/>
</dbReference>
<dbReference type="Pfam" id="PF07943">
    <property type="entry name" value="PBP5_C"/>
    <property type="match status" value="1"/>
</dbReference>
<keyword evidence="8" id="KW-0378">Hydrolase</keyword>
<evidence type="ECO:0000256" key="3">
    <source>
        <dbReference type="ARBA" id="ARBA00007164"/>
    </source>
</evidence>
<comment type="catalytic activity">
    <reaction evidence="12">
        <text>Preferential cleavage: (Ac)2-L-Lys-D-Ala-|-D-Ala. Also transpeptidation of peptidyl-alanyl moieties that are N-acyl substituents of D-alanine.</text>
        <dbReference type="EC" id="3.4.16.4"/>
    </reaction>
</comment>
<dbReference type="Gene3D" id="3.40.710.10">
    <property type="entry name" value="DD-peptidase/beta-lactamase superfamily"/>
    <property type="match status" value="2"/>
</dbReference>
<dbReference type="EMBL" id="FNPI01000029">
    <property type="protein sequence ID" value="SDZ67347.1"/>
    <property type="molecule type" value="Genomic_DNA"/>
</dbReference>
<dbReference type="AlphaFoldDB" id="A0A1H3UYB3"/>
<keyword evidence="6" id="KW-0645">Protease</keyword>
<dbReference type="Proteomes" id="UP000198935">
    <property type="component" value="Unassembled WGS sequence"/>
</dbReference>
<dbReference type="InterPro" id="IPR015956">
    <property type="entry name" value="Peniciliin-bd_prot_C_sf"/>
</dbReference>
<evidence type="ECO:0000256" key="7">
    <source>
        <dbReference type="ARBA" id="ARBA00022729"/>
    </source>
</evidence>
<accession>A0A1H3UYB3</accession>
<dbReference type="PANTHER" id="PTHR21581:SF11">
    <property type="entry name" value="D-ALANYL-D-ALANINE CARBOXYPEPTIDASE DACA"/>
    <property type="match status" value="1"/>
</dbReference>
<dbReference type="SUPFAM" id="SSF69189">
    <property type="entry name" value="Penicillin-binding protein associated domain"/>
    <property type="match status" value="1"/>
</dbReference>
<dbReference type="InterPro" id="IPR012907">
    <property type="entry name" value="Peptidase_S11_C"/>
</dbReference>
<dbReference type="STRING" id="1503961.SAMN05421736_12940"/>
<evidence type="ECO:0000256" key="1">
    <source>
        <dbReference type="ARBA" id="ARBA00003217"/>
    </source>
</evidence>
<keyword evidence="9" id="KW-0133">Cell shape</keyword>
<dbReference type="GO" id="GO:0008360">
    <property type="term" value="P:regulation of cell shape"/>
    <property type="evidence" value="ECO:0007669"/>
    <property type="project" value="UniProtKB-KW"/>
</dbReference>
<evidence type="ECO:0000256" key="9">
    <source>
        <dbReference type="ARBA" id="ARBA00022960"/>
    </source>
</evidence>
<dbReference type="InterPro" id="IPR001967">
    <property type="entry name" value="Peptidase_S11_N"/>
</dbReference>
<keyword evidence="10" id="KW-0573">Peptidoglycan synthesis</keyword>
<dbReference type="InterPro" id="IPR012338">
    <property type="entry name" value="Beta-lactam/transpept-like"/>
</dbReference>
<gene>
    <name evidence="17" type="ORF">SAMN05421736_12940</name>
</gene>
<dbReference type="InterPro" id="IPR037167">
    <property type="entry name" value="Peptidase_S11_C_sf"/>
</dbReference>
<feature type="active site" description="Acyl-ester intermediate" evidence="13">
    <location>
        <position position="61"/>
    </location>
</feature>
<name>A0A1H3UYB3_9BACI</name>
<evidence type="ECO:0000313" key="17">
    <source>
        <dbReference type="EMBL" id="SDZ67347.1"/>
    </source>
</evidence>
<evidence type="ECO:0000256" key="15">
    <source>
        <dbReference type="RuleBase" id="RU004016"/>
    </source>
</evidence>
<keyword evidence="11" id="KW-0961">Cell wall biogenesis/degradation</keyword>
<protein>
    <recommendedName>
        <fullName evidence="4">serine-type D-Ala-D-Ala carboxypeptidase</fullName>
        <ecNumber evidence="4">3.4.16.4</ecNumber>
    </recommendedName>
</protein>
<organism evidence="17 18">
    <name type="scientific">Evansella caseinilytica</name>
    <dbReference type="NCBI Taxonomy" id="1503961"/>
    <lineage>
        <taxon>Bacteria</taxon>
        <taxon>Bacillati</taxon>
        <taxon>Bacillota</taxon>
        <taxon>Bacilli</taxon>
        <taxon>Bacillales</taxon>
        <taxon>Bacillaceae</taxon>
        <taxon>Evansella</taxon>
    </lineage>
</organism>
<dbReference type="SUPFAM" id="SSF56601">
    <property type="entry name" value="beta-lactamase/transpeptidase-like"/>
    <property type="match status" value="1"/>
</dbReference>
<dbReference type="GO" id="GO:0071555">
    <property type="term" value="P:cell wall organization"/>
    <property type="evidence" value="ECO:0007669"/>
    <property type="project" value="UniProtKB-KW"/>
</dbReference>
<keyword evidence="7" id="KW-0732">Signal</keyword>
<dbReference type="GO" id="GO:0006508">
    <property type="term" value="P:proteolysis"/>
    <property type="evidence" value="ECO:0007669"/>
    <property type="project" value="UniProtKB-KW"/>
</dbReference>
<dbReference type="Pfam" id="PF00768">
    <property type="entry name" value="Peptidase_S11"/>
    <property type="match status" value="2"/>
</dbReference>
<dbReference type="EC" id="3.4.16.4" evidence="4"/>
<evidence type="ECO:0000256" key="11">
    <source>
        <dbReference type="ARBA" id="ARBA00023316"/>
    </source>
</evidence>
<evidence type="ECO:0000256" key="10">
    <source>
        <dbReference type="ARBA" id="ARBA00022984"/>
    </source>
</evidence>
<comment type="pathway">
    <text evidence="2">Cell wall biogenesis; peptidoglycan biosynthesis.</text>
</comment>
<evidence type="ECO:0000256" key="4">
    <source>
        <dbReference type="ARBA" id="ARBA00012448"/>
    </source>
</evidence>
<dbReference type="OrthoDB" id="9791132at2"/>
<evidence type="ECO:0000313" key="18">
    <source>
        <dbReference type="Proteomes" id="UP000198935"/>
    </source>
</evidence>
<feature type="active site" description="Acyl-ester intermediate" evidence="13">
    <location>
        <position position="64"/>
    </location>
</feature>
<comment type="function">
    <text evidence="1">Removes C-terminal D-alanyl residues from sugar-peptide cell wall precursors.</text>
</comment>
<feature type="binding site" evidence="14">
    <location>
        <position position="278"/>
    </location>
    <ligand>
        <name>substrate</name>
    </ligand>
</feature>
<evidence type="ECO:0000256" key="2">
    <source>
        <dbReference type="ARBA" id="ARBA00004752"/>
    </source>
</evidence>
<dbReference type="Gene3D" id="2.60.410.10">
    <property type="entry name" value="D-Ala-D-Ala carboxypeptidase, C-terminal domain"/>
    <property type="match status" value="1"/>
</dbReference>
<dbReference type="InterPro" id="IPR018044">
    <property type="entry name" value="Peptidase_S11"/>
</dbReference>
<dbReference type="PRINTS" id="PR00725">
    <property type="entry name" value="DADACBPTASE1"/>
</dbReference>
<dbReference type="SMART" id="SM00936">
    <property type="entry name" value="PBP5_C"/>
    <property type="match status" value="1"/>
</dbReference>
<evidence type="ECO:0000256" key="13">
    <source>
        <dbReference type="PIRSR" id="PIRSR618044-1"/>
    </source>
</evidence>
<evidence type="ECO:0000256" key="8">
    <source>
        <dbReference type="ARBA" id="ARBA00022801"/>
    </source>
</evidence>
<comment type="similarity">
    <text evidence="3 15">Belongs to the peptidase S11 family.</text>
</comment>
<proteinExistence type="inferred from homology"/>
<evidence type="ECO:0000259" key="16">
    <source>
        <dbReference type="SMART" id="SM00936"/>
    </source>
</evidence>
<dbReference type="GO" id="GO:0009002">
    <property type="term" value="F:serine-type D-Ala-D-Ala carboxypeptidase activity"/>
    <property type="evidence" value="ECO:0007669"/>
    <property type="project" value="UniProtKB-EC"/>
</dbReference>
<feature type="active site" evidence="13">
    <location>
        <position position="126"/>
    </location>
</feature>
<reference evidence="18" key="1">
    <citation type="submission" date="2016-10" db="EMBL/GenBank/DDBJ databases">
        <authorList>
            <person name="Varghese N."/>
            <person name="Submissions S."/>
        </authorList>
    </citation>
    <scope>NUCLEOTIDE SEQUENCE [LARGE SCALE GENOMIC DNA]</scope>
    <source>
        <strain evidence="18">SP</strain>
    </source>
</reference>
<evidence type="ECO:0000256" key="5">
    <source>
        <dbReference type="ARBA" id="ARBA00022645"/>
    </source>
</evidence>
<dbReference type="GO" id="GO:0009252">
    <property type="term" value="P:peptidoglycan biosynthetic process"/>
    <property type="evidence" value="ECO:0007669"/>
    <property type="project" value="UniProtKB-UniPathway"/>
</dbReference>
<keyword evidence="5 17" id="KW-0121">Carboxypeptidase</keyword>